<dbReference type="Pfam" id="PF02600">
    <property type="entry name" value="DsbB"/>
    <property type="match status" value="1"/>
</dbReference>
<feature type="transmembrane region" description="Helical" evidence="12">
    <location>
        <begin position="76"/>
        <end position="94"/>
    </location>
</feature>
<evidence type="ECO:0000256" key="9">
    <source>
        <dbReference type="ARBA" id="ARBA00023157"/>
    </source>
</evidence>
<evidence type="ECO:0000256" key="5">
    <source>
        <dbReference type="ARBA" id="ARBA00022982"/>
    </source>
</evidence>
<dbReference type="GO" id="GO:0016020">
    <property type="term" value="C:membrane"/>
    <property type="evidence" value="ECO:0007669"/>
    <property type="project" value="UniProtKB-SubCell"/>
</dbReference>
<evidence type="ECO:0000256" key="12">
    <source>
        <dbReference type="SAM" id="Phobius"/>
    </source>
</evidence>
<evidence type="ECO:0000256" key="4">
    <source>
        <dbReference type="ARBA" id="ARBA00022692"/>
    </source>
</evidence>
<dbReference type="SUPFAM" id="SSF158442">
    <property type="entry name" value="DsbB-like"/>
    <property type="match status" value="1"/>
</dbReference>
<keyword evidence="7" id="KW-0560">Oxidoreductase</keyword>
<feature type="transmembrane region" description="Helical" evidence="12">
    <location>
        <begin position="41"/>
        <end position="64"/>
    </location>
</feature>
<evidence type="ECO:0000256" key="1">
    <source>
        <dbReference type="ARBA" id="ARBA00004141"/>
    </source>
</evidence>
<comment type="similarity">
    <text evidence="2">Belongs to the DsbB family. BdbC subfamily.</text>
</comment>
<dbReference type="InterPro" id="IPR012187">
    <property type="entry name" value="Disulphide_bond_form_BdbC"/>
</dbReference>
<protein>
    <submittedName>
        <fullName evidence="13">SPBc2 prophage-derived disulfide bond formation protein B</fullName>
    </submittedName>
</protein>
<proteinExistence type="inferred from homology"/>
<dbReference type="InterPro" id="IPR003752">
    <property type="entry name" value="DiS_bond_form_DsbB/BdbC"/>
</dbReference>
<keyword evidence="8 12" id="KW-0472">Membrane</keyword>
<evidence type="ECO:0000313" key="13">
    <source>
        <dbReference type="EMBL" id="KKS45940.1"/>
    </source>
</evidence>
<evidence type="ECO:0000256" key="11">
    <source>
        <dbReference type="ARBA" id="ARBA00023284"/>
    </source>
</evidence>
<evidence type="ECO:0000256" key="8">
    <source>
        <dbReference type="ARBA" id="ARBA00023136"/>
    </source>
</evidence>
<dbReference type="InterPro" id="IPR023380">
    <property type="entry name" value="DsbB-like_sf"/>
</dbReference>
<sequence>MLNLVNSTLSYFTILGQIFGLVLIILFLTQRKTGNPLLNFISKNVFLIAFAVSFGSMALSLFYSEIAGFAPCALCWYQRIFMYPIAFIAPLAWLKKDETAVRYIFMLSLIGLLIAAYHTLLQFGITPNLPCAAEGVSCAQRFVLSFGYITIPIMSITAFTIVLISSAIRIFHK</sequence>
<keyword evidence="3" id="KW-0813">Transport</keyword>
<keyword evidence="11" id="KW-0676">Redox-active center</keyword>
<evidence type="ECO:0000256" key="10">
    <source>
        <dbReference type="ARBA" id="ARBA00023186"/>
    </source>
</evidence>
<evidence type="ECO:0000256" key="3">
    <source>
        <dbReference type="ARBA" id="ARBA00022448"/>
    </source>
</evidence>
<keyword evidence="10" id="KW-0143">Chaperone</keyword>
<dbReference type="EMBL" id="LCDF01000037">
    <property type="protein sequence ID" value="KKS45940.1"/>
    <property type="molecule type" value="Genomic_DNA"/>
</dbReference>
<feature type="transmembrane region" description="Helical" evidence="12">
    <location>
        <begin position="103"/>
        <end position="125"/>
    </location>
</feature>
<keyword evidence="4 12" id="KW-0812">Transmembrane</keyword>
<reference evidence="13 14" key="1">
    <citation type="journal article" date="2015" name="Nature">
        <title>rRNA introns, odd ribosomes, and small enigmatic genomes across a large radiation of phyla.</title>
        <authorList>
            <person name="Brown C.T."/>
            <person name="Hug L.A."/>
            <person name="Thomas B.C."/>
            <person name="Sharon I."/>
            <person name="Castelle C.J."/>
            <person name="Singh A."/>
            <person name="Wilkins M.J."/>
            <person name="Williams K.H."/>
            <person name="Banfield J.F."/>
        </authorList>
    </citation>
    <scope>NUCLEOTIDE SEQUENCE [LARGE SCALE GENOMIC DNA]</scope>
</reference>
<dbReference type="Gene3D" id="1.20.1550.10">
    <property type="entry name" value="DsbB-like"/>
    <property type="match status" value="1"/>
</dbReference>
<accession>A0A0G0ZB41</accession>
<dbReference type="PANTHER" id="PTHR43469">
    <property type="entry name" value="DISULFIDE FORMATION PROTEIN-RELATED"/>
    <property type="match status" value="1"/>
</dbReference>
<feature type="transmembrane region" description="Helical" evidence="12">
    <location>
        <begin position="12"/>
        <end position="29"/>
    </location>
</feature>
<evidence type="ECO:0000256" key="7">
    <source>
        <dbReference type="ARBA" id="ARBA00023002"/>
    </source>
</evidence>
<keyword evidence="6 12" id="KW-1133">Transmembrane helix</keyword>
<evidence type="ECO:0000313" key="14">
    <source>
        <dbReference type="Proteomes" id="UP000034036"/>
    </source>
</evidence>
<keyword evidence="9" id="KW-1015">Disulfide bond</keyword>
<dbReference type="AlphaFoldDB" id="A0A0G0ZB41"/>
<name>A0A0G0ZB41_9BACT</name>
<feature type="transmembrane region" description="Helical" evidence="12">
    <location>
        <begin position="145"/>
        <end position="171"/>
    </location>
</feature>
<evidence type="ECO:0000256" key="2">
    <source>
        <dbReference type="ARBA" id="ARBA00007602"/>
    </source>
</evidence>
<evidence type="ECO:0000256" key="6">
    <source>
        <dbReference type="ARBA" id="ARBA00022989"/>
    </source>
</evidence>
<dbReference type="GO" id="GO:0015035">
    <property type="term" value="F:protein-disulfide reductase activity"/>
    <property type="evidence" value="ECO:0007669"/>
    <property type="project" value="InterPro"/>
</dbReference>
<comment type="caution">
    <text evidence="13">The sequence shown here is derived from an EMBL/GenBank/DDBJ whole genome shotgun (WGS) entry which is preliminary data.</text>
</comment>
<dbReference type="Proteomes" id="UP000034036">
    <property type="component" value="Unassembled WGS sequence"/>
</dbReference>
<keyword evidence="5" id="KW-0249">Electron transport</keyword>
<gene>
    <name evidence="13" type="ORF">UV11_C0037G0005</name>
</gene>
<dbReference type="GO" id="GO:0006457">
    <property type="term" value="P:protein folding"/>
    <property type="evidence" value="ECO:0007669"/>
    <property type="project" value="InterPro"/>
</dbReference>
<organism evidence="13 14">
    <name type="scientific">Candidatus Giovannonibacteria bacterium GW2011_GWF2_42_19</name>
    <dbReference type="NCBI Taxonomy" id="1618659"/>
    <lineage>
        <taxon>Bacteria</taxon>
        <taxon>Candidatus Giovannoniibacteriota</taxon>
    </lineage>
</organism>
<dbReference type="PANTHER" id="PTHR43469:SF1">
    <property type="entry name" value="SPBETA PROPHAGE-DERIVED DISULFIDE BOND FORMATION PROTEIN B"/>
    <property type="match status" value="1"/>
</dbReference>
<comment type="subcellular location">
    <subcellularLocation>
        <location evidence="1">Membrane</location>
        <topology evidence="1">Multi-pass membrane protein</topology>
    </subcellularLocation>
</comment>
<dbReference type="STRING" id="1618659.UV11_C0037G0005"/>